<accession>A0A292YRT3</accession>
<dbReference type="Pfam" id="PF08780">
    <property type="entry name" value="NTase_sub_bind"/>
    <property type="match status" value="1"/>
</dbReference>
<dbReference type="InterPro" id="IPR010235">
    <property type="entry name" value="HepT"/>
</dbReference>
<dbReference type="Gene3D" id="1.20.120.330">
    <property type="entry name" value="Nucleotidyltransferases domain 2"/>
    <property type="match status" value="1"/>
</dbReference>
<gene>
    <name evidence="1" type="ORF">EFBL_2836</name>
</gene>
<dbReference type="AlphaFoldDB" id="A0A292YRT3"/>
<dbReference type="EMBL" id="BDUF01000086">
    <property type="protein sequence ID" value="GAX91170.1"/>
    <property type="molecule type" value="Genomic_DNA"/>
</dbReference>
<evidence type="ECO:0000313" key="1">
    <source>
        <dbReference type="EMBL" id="GAX91170.1"/>
    </source>
</evidence>
<sequence length="131" mass="15497">MSTDIRWKQRFHNFEKAFKNLEEALAKTELSKLEKAGVIQIYQFTFELAWKTTKDYLEEKGISVKFPRDTIKEAFKYEIIEDGELWLDMLQKRNFMAHTYDEALAELAYSLIADQYYAALRQVLLNLGAEQ</sequence>
<dbReference type="NCBIfam" id="TIGR01987">
    <property type="entry name" value="HI0074"/>
    <property type="match status" value="1"/>
</dbReference>
<reference evidence="2" key="1">
    <citation type="submission" date="2017-07" db="EMBL/GenBank/DDBJ databases">
        <title>Draft genome sequence of Effusibacillus lacus strain skLN1.</title>
        <authorList>
            <person name="Watanabe M."/>
            <person name="Kojima H."/>
            <person name="Fukui M."/>
        </authorList>
    </citation>
    <scope>NUCLEOTIDE SEQUENCE [LARGE SCALE GENOMIC DNA]</scope>
    <source>
        <strain evidence="2">skLN1</strain>
    </source>
</reference>
<proteinExistence type="predicted"/>
<evidence type="ECO:0000313" key="2">
    <source>
        <dbReference type="Proteomes" id="UP000217785"/>
    </source>
</evidence>
<organism evidence="1 2">
    <name type="scientific">Effusibacillus lacus</name>
    <dbReference type="NCBI Taxonomy" id="1348429"/>
    <lineage>
        <taxon>Bacteria</taxon>
        <taxon>Bacillati</taxon>
        <taxon>Bacillota</taxon>
        <taxon>Bacilli</taxon>
        <taxon>Bacillales</taxon>
        <taxon>Alicyclobacillaceae</taxon>
        <taxon>Effusibacillus</taxon>
    </lineage>
</organism>
<dbReference type="OrthoDB" id="9810452at2"/>
<name>A0A292YRT3_9BACL</name>
<dbReference type="SUPFAM" id="SSF81593">
    <property type="entry name" value="Nucleotidyltransferase substrate binding subunit/domain"/>
    <property type="match status" value="1"/>
</dbReference>
<dbReference type="GO" id="GO:0016740">
    <property type="term" value="F:transferase activity"/>
    <property type="evidence" value="ECO:0007669"/>
    <property type="project" value="UniProtKB-KW"/>
</dbReference>
<dbReference type="Proteomes" id="UP000217785">
    <property type="component" value="Unassembled WGS sequence"/>
</dbReference>
<keyword evidence="1" id="KW-0808">Transferase</keyword>
<protein>
    <submittedName>
        <fullName evidence="1">Nucleotidyltransferase</fullName>
    </submittedName>
</protein>
<keyword evidence="2" id="KW-1185">Reference proteome</keyword>
<comment type="caution">
    <text evidence="1">The sequence shown here is derived from an EMBL/GenBank/DDBJ whole genome shotgun (WGS) entry which is preliminary data.</text>
</comment>